<dbReference type="PANTHER" id="PTHR35147:SF1">
    <property type="entry name" value="CHEMORECEPTOR GLUTAMINE DEAMIDASE CHED-RELATED"/>
    <property type="match status" value="1"/>
</dbReference>
<dbReference type="InterPro" id="IPR005659">
    <property type="entry name" value="Chemorcpt_Glu_NH3ase_CheD"/>
</dbReference>
<dbReference type="SUPFAM" id="SSF64438">
    <property type="entry name" value="CNF1/YfiH-like putative cysteine hydrolases"/>
    <property type="match status" value="1"/>
</dbReference>
<evidence type="ECO:0000313" key="4">
    <source>
        <dbReference type="EMBL" id="NKZ24000.1"/>
    </source>
</evidence>
<reference evidence="4 5" key="1">
    <citation type="submission" date="2020-04" db="EMBL/GenBank/DDBJ databases">
        <title>MicrobeNet Type strains.</title>
        <authorList>
            <person name="Nicholson A.C."/>
        </authorList>
    </citation>
    <scope>NUCLEOTIDE SEQUENCE [LARGE SCALE GENOMIC DNA]</scope>
    <source>
        <strain evidence="4 5">CCUG 61472</strain>
    </source>
</reference>
<proteinExistence type="inferred from homology"/>
<sequence length="160" mass="16796">MAEQLHAGIAEYKIGQEPFTLAALGLGSCVATVIYDAQHHIGGISHIMLPDSTAFSAAQITNPAKFANLALPQMVTELRAAGATGPLTAKIAGGAQMFKTTSKQLNIGQRNIMAVQATLAELAIPIIAQHVGGTQGRTMIVDLADFSTMIRIVHEGSIYI</sequence>
<dbReference type="RefSeq" id="WP_168721802.1">
    <property type="nucleotide sequence ID" value="NZ_JAAXPN010000003.1"/>
</dbReference>
<dbReference type="EC" id="3.5.1.44" evidence="3"/>
<keyword evidence="1 3" id="KW-0145">Chemotaxis</keyword>
<evidence type="ECO:0000256" key="1">
    <source>
        <dbReference type="ARBA" id="ARBA00022500"/>
    </source>
</evidence>
<dbReference type="PANTHER" id="PTHR35147">
    <property type="entry name" value="CHEMORECEPTOR GLUTAMINE DEAMIDASE CHED-RELATED"/>
    <property type="match status" value="1"/>
</dbReference>
<dbReference type="Gene3D" id="3.30.1330.200">
    <property type="match status" value="1"/>
</dbReference>
<dbReference type="CDD" id="cd16352">
    <property type="entry name" value="CheD"/>
    <property type="match status" value="1"/>
</dbReference>
<evidence type="ECO:0000256" key="3">
    <source>
        <dbReference type="HAMAP-Rule" id="MF_01440"/>
    </source>
</evidence>
<evidence type="ECO:0000256" key="2">
    <source>
        <dbReference type="ARBA" id="ARBA00022801"/>
    </source>
</evidence>
<dbReference type="AlphaFoldDB" id="A0A7X6N2P0"/>
<dbReference type="EMBL" id="JAAXPN010000003">
    <property type="protein sequence ID" value="NKZ24000.1"/>
    <property type="molecule type" value="Genomic_DNA"/>
</dbReference>
<keyword evidence="5" id="KW-1185">Reference proteome</keyword>
<accession>A0A7X6N2P0</accession>
<comment type="function">
    <text evidence="3">Probably deamidates glutamine residues to glutamate on methyl-accepting chemotaxis receptors (MCPs), playing an important role in chemotaxis.</text>
</comment>
<organism evidence="4 5">
    <name type="scientific">Periweissella fabalis</name>
    <dbReference type="NCBI Taxonomy" id="1070421"/>
    <lineage>
        <taxon>Bacteria</taxon>
        <taxon>Bacillati</taxon>
        <taxon>Bacillota</taxon>
        <taxon>Bacilli</taxon>
        <taxon>Lactobacillales</taxon>
        <taxon>Lactobacillaceae</taxon>
        <taxon>Periweissella</taxon>
    </lineage>
</organism>
<comment type="caution">
    <text evidence="4">The sequence shown here is derived from an EMBL/GenBank/DDBJ whole genome shotgun (WGS) entry which is preliminary data.</text>
</comment>
<dbReference type="Pfam" id="PF03975">
    <property type="entry name" value="CheD"/>
    <property type="match status" value="1"/>
</dbReference>
<dbReference type="HAMAP" id="MF_01440">
    <property type="entry name" value="CheD"/>
    <property type="match status" value="1"/>
</dbReference>
<keyword evidence="2 3" id="KW-0378">Hydrolase</keyword>
<evidence type="ECO:0000313" key="5">
    <source>
        <dbReference type="Proteomes" id="UP000549765"/>
    </source>
</evidence>
<protein>
    <recommendedName>
        <fullName evidence="3">Probable chemoreceptor glutamine deamidase CheD</fullName>
        <ecNumber evidence="3">3.5.1.44</ecNumber>
    </recommendedName>
</protein>
<dbReference type="InterPro" id="IPR011324">
    <property type="entry name" value="Cytotoxic_necrot_fac-like_cat"/>
</dbReference>
<comment type="similarity">
    <text evidence="3">Belongs to the CheD family.</text>
</comment>
<dbReference type="GO" id="GO:0050568">
    <property type="term" value="F:protein-glutamine glutaminase activity"/>
    <property type="evidence" value="ECO:0007669"/>
    <property type="project" value="UniProtKB-UniRule"/>
</dbReference>
<dbReference type="Proteomes" id="UP000549765">
    <property type="component" value="Unassembled WGS sequence"/>
</dbReference>
<dbReference type="InterPro" id="IPR038592">
    <property type="entry name" value="CheD-like_sf"/>
</dbReference>
<name>A0A7X6N2P0_9LACO</name>
<comment type="catalytic activity">
    <reaction evidence="3">
        <text>L-glutaminyl-[protein] + H2O = L-glutamyl-[protein] + NH4(+)</text>
        <dbReference type="Rhea" id="RHEA:16441"/>
        <dbReference type="Rhea" id="RHEA-COMP:10207"/>
        <dbReference type="Rhea" id="RHEA-COMP:10208"/>
        <dbReference type="ChEBI" id="CHEBI:15377"/>
        <dbReference type="ChEBI" id="CHEBI:28938"/>
        <dbReference type="ChEBI" id="CHEBI:29973"/>
        <dbReference type="ChEBI" id="CHEBI:30011"/>
        <dbReference type="EC" id="3.5.1.44"/>
    </reaction>
</comment>
<gene>
    <name evidence="3" type="primary">cheD</name>
    <name evidence="4" type="ORF">HF964_04140</name>
</gene>
<dbReference type="GO" id="GO:0006935">
    <property type="term" value="P:chemotaxis"/>
    <property type="evidence" value="ECO:0007669"/>
    <property type="project" value="UniProtKB-UniRule"/>
</dbReference>